<dbReference type="Proteomes" id="UP000677228">
    <property type="component" value="Unassembled WGS sequence"/>
</dbReference>
<comment type="caution">
    <text evidence="2">The sequence shown here is derived from an EMBL/GenBank/DDBJ whole genome shotgun (WGS) entry which is preliminary data.</text>
</comment>
<organism evidence="2 3">
    <name type="scientific">Didymodactylos carnosus</name>
    <dbReference type="NCBI Taxonomy" id="1234261"/>
    <lineage>
        <taxon>Eukaryota</taxon>
        <taxon>Metazoa</taxon>
        <taxon>Spiralia</taxon>
        <taxon>Gnathifera</taxon>
        <taxon>Rotifera</taxon>
        <taxon>Eurotatoria</taxon>
        <taxon>Bdelloidea</taxon>
        <taxon>Philodinida</taxon>
        <taxon>Philodinidae</taxon>
        <taxon>Didymodactylos</taxon>
    </lineage>
</organism>
<evidence type="ECO:0000313" key="2">
    <source>
        <dbReference type="EMBL" id="CAF3560376.1"/>
    </source>
</evidence>
<accession>A0A8S2GTZ7</accession>
<dbReference type="EMBL" id="CAJNOK010000845">
    <property type="protein sequence ID" value="CAF0779015.1"/>
    <property type="molecule type" value="Genomic_DNA"/>
</dbReference>
<dbReference type="EMBL" id="CAJOBA010000845">
    <property type="protein sequence ID" value="CAF3560376.1"/>
    <property type="molecule type" value="Genomic_DNA"/>
</dbReference>
<sequence length="70" mass="8058">MGACSIYYRVYRRQQARARFLRQVERVESQNQPRIICHIITPAPIATPAIQEPPPPTYQEVVAATQYEDA</sequence>
<dbReference type="AlphaFoldDB" id="A0A8S2GTZ7"/>
<gene>
    <name evidence="1" type="ORF">OVA965_LOCUS3501</name>
    <name evidence="2" type="ORF">TMI583_LOCUS3500</name>
</gene>
<name>A0A8S2GTZ7_9BILA</name>
<protein>
    <submittedName>
        <fullName evidence="2">Uncharacterized protein</fullName>
    </submittedName>
</protein>
<dbReference type="Proteomes" id="UP000682733">
    <property type="component" value="Unassembled WGS sequence"/>
</dbReference>
<evidence type="ECO:0000313" key="3">
    <source>
        <dbReference type="Proteomes" id="UP000682733"/>
    </source>
</evidence>
<proteinExistence type="predicted"/>
<reference evidence="2" key="1">
    <citation type="submission" date="2021-02" db="EMBL/GenBank/DDBJ databases">
        <authorList>
            <person name="Nowell W R."/>
        </authorList>
    </citation>
    <scope>NUCLEOTIDE SEQUENCE</scope>
</reference>
<evidence type="ECO:0000313" key="1">
    <source>
        <dbReference type="EMBL" id="CAF0779015.1"/>
    </source>
</evidence>